<feature type="region of interest" description="Disordered" evidence="1">
    <location>
        <begin position="265"/>
        <end position="300"/>
    </location>
</feature>
<evidence type="ECO:0000256" key="1">
    <source>
        <dbReference type="SAM" id="MobiDB-lite"/>
    </source>
</evidence>
<comment type="caution">
    <text evidence="3">The sequence shown here is derived from an EMBL/GenBank/DDBJ whole genome shotgun (WGS) entry which is preliminary data.</text>
</comment>
<keyword evidence="4" id="KW-1185">Reference proteome</keyword>
<feature type="region of interest" description="Disordered" evidence="1">
    <location>
        <begin position="113"/>
        <end position="250"/>
    </location>
</feature>
<feature type="compositionally biased region" description="Polar residues" evidence="1">
    <location>
        <begin position="134"/>
        <end position="150"/>
    </location>
</feature>
<evidence type="ECO:0008006" key="5">
    <source>
        <dbReference type="Google" id="ProtNLM"/>
    </source>
</evidence>
<sequence length="378" mass="39840">MIAVCTGAAPFIKCTTPTRVPPCTIDTILILLPQPSCNCLPRRQLTADRLPPCWASQNALPSASRTQHQLPANAQMLLLCSAATSSASLGPTILPTATSLNAQGTPSPVCAAAAWGRDPAFPNRNQPAPPRPQQLSSRPAATPSPQTAFASSSSNPQQPEQERSSSAYQRRTQRRSSADSFAMSDSYDEGMEAGPNNSTVARNPSTPFPSLSSMDQHIDTYSNEELLRPNTPSPSTSGRGGLSNSSSSGGSGGLSAYIASAFPDAAREQSRTARVNRSRRSSSSMPPSYNTGKGLPGSSMAGNSSIQAGIHPVLLCTCLSSPLLSFLLFFSSLIRCRSLRPRSPSDPACHPSDARAPTREFIRFCITTSVSSIPCEGI</sequence>
<feature type="transmembrane region" description="Helical" evidence="2">
    <location>
        <begin position="309"/>
        <end position="334"/>
    </location>
</feature>
<keyword evidence="2" id="KW-0812">Transmembrane</keyword>
<protein>
    <recommendedName>
        <fullName evidence="5">Encoded protein</fullName>
    </recommendedName>
</protein>
<dbReference type="EMBL" id="MU069724">
    <property type="protein sequence ID" value="KAF5835070.1"/>
    <property type="molecule type" value="Genomic_DNA"/>
</dbReference>
<evidence type="ECO:0000313" key="4">
    <source>
        <dbReference type="Proteomes" id="UP000815325"/>
    </source>
</evidence>
<accession>A0ABQ7GKC1</accession>
<evidence type="ECO:0000313" key="3">
    <source>
        <dbReference type="EMBL" id="KAF5835070.1"/>
    </source>
</evidence>
<gene>
    <name evidence="3" type="ORF">DUNSADRAFT_7919</name>
</gene>
<reference evidence="3" key="1">
    <citation type="submission" date="2017-08" db="EMBL/GenBank/DDBJ databases">
        <authorList>
            <person name="Polle J.E."/>
            <person name="Barry K."/>
            <person name="Cushman J."/>
            <person name="Schmutz J."/>
            <person name="Tran D."/>
            <person name="Hathwaick L.T."/>
            <person name="Yim W.C."/>
            <person name="Jenkins J."/>
            <person name="Mckie-Krisberg Z.M."/>
            <person name="Prochnik S."/>
            <person name="Lindquist E."/>
            <person name="Dockter R.B."/>
            <person name="Adam C."/>
            <person name="Molina H."/>
            <person name="Bunkerborg J."/>
            <person name="Jin E."/>
            <person name="Buchheim M."/>
            <person name="Magnuson J."/>
        </authorList>
    </citation>
    <scope>NUCLEOTIDE SEQUENCE</scope>
    <source>
        <strain evidence="3">CCAP 19/18</strain>
    </source>
</reference>
<evidence type="ECO:0000256" key="2">
    <source>
        <dbReference type="SAM" id="Phobius"/>
    </source>
</evidence>
<dbReference type="Proteomes" id="UP000815325">
    <property type="component" value="Unassembled WGS sequence"/>
</dbReference>
<name>A0ABQ7GKC1_DUNSA</name>
<keyword evidence="2" id="KW-1133">Transmembrane helix</keyword>
<feature type="compositionally biased region" description="Polar residues" evidence="1">
    <location>
        <begin position="195"/>
        <end position="223"/>
    </location>
</feature>
<proteinExistence type="predicted"/>
<keyword evidence="2" id="KW-0472">Membrane</keyword>
<organism evidence="3 4">
    <name type="scientific">Dunaliella salina</name>
    <name type="common">Green alga</name>
    <name type="synonym">Protococcus salinus</name>
    <dbReference type="NCBI Taxonomy" id="3046"/>
    <lineage>
        <taxon>Eukaryota</taxon>
        <taxon>Viridiplantae</taxon>
        <taxon>Chlorophyta</taxon>
        <taxon>core chlorophytes</taxon>
        <taxon>Chlorophyceae</taxon>
        <taxon>CS clade</taxon>
        <taxon>Chlamydomonadales</taxon>
        <taxon>Dunaliellaceae</taxon>
        <taxon>Dunaliella</taxon>
    </lineage>
</organism>